<evidence type="ECO:0000313" key="19">
    <source>
        <dbReference type="Proteomes" id="UP000316270"/>
    </source>
</evidence>
<organism evidence="18 19">
    <name type="scientific">Venturia effusa</name>
    <dbReference type="NCBI Taxonomy" id="50376"/>
    <lineage>
        <taxon>Eukaryota</taxon>
        <taxon>Fungi</taxon>
        <taxon>Dikarya</taxon>
        <taxon>Ascomycota</taxon>
        <taxon>Pezizomycotina</taxon>
        <taxon>Dothideomycetes</taxon>
        <taxon>Pleosporomycetidae</taxon>
        <taxon>Venturiales</taxon>
        <taxon>Venturiaceae</taxon>
        <taxon>Venturia</taxon>
    </lineage>
</organism>
<dbReference type="STRING" id="50376.A0A517KW91"/>
<dbReference type="InterPro" id="IPR055130">
    <property type="entry name" value="PreP_C"/>
</dbReference>
<evidence type="ECO:0000259" key="17">
    <source>
        <dbReference type="SMART" id="SM01264"/>
    </source>
</evidence>
<dbReference type="GO" id="GO:0005759">
    <property type="term" value="C:mitochondrial matrix"/>
    <property type="evidence" value="ECO:0007669"/>
    <property type="project" value="UniProtKB-SubCell"/>
</dbReference>
<dbReference type="Pfam" id="PF08367">
    <property type="entry name" value="M16C_assoc"/>
    <property type="match status" value="1"/>
</dbReference>
<keyword evidence="19" id="KW-1185">Reference proteome</keyword>
<dbReference type="GO" id="GO:0046872">
    <property type="term" value="F:metal ion binding"/>
    <property type="evidence" value="ECO:0007669"/>
    <property type="project" value="UniProtKB-KW"/>
</dbReference>
<evidence type="ECO:0000256" key="1">
    <source>
        <dbReference type="ARBA" id="ARBA00001947"/>
    </source>
</evidence>
<dbReference type="GO" id="GO:0016485">
    <property type="term" value="P:protein processing"/>
    <property type="evidence" value="ECO:0007669"/>
    <property type="project" value="TreeGrafter"/>
</dbReference>
<dbReference type="GO" id="GO:0005758">
    <property type="term" value="C:mitochondrial intermembrane space"/>
    <property type="evidence" value="ECO:0007669"/>
    <property type="project" value="UniProtKB-SubCell"/>
</dbReference>
<dbReference type="InterPro" id="IPR013578">
    <property type="entry name" value="Peptidase_M16C_assoc"/>
</dbReference>
<dbReference type="GO" id="GO:0004222">
    <property type="term" value="F:metalloendopeptidase activity"/>
    <property type="evidence" value="ECO:0007669"/>
    <property type="project" value="TreeGrafter"/>
</dbReference>
<dbReference type="SMART" id="SM01264">
    <property type="entry name" value="M16C_associated"/>
    <property type="match status" value="1"/>
</dbReference>
<dbReference type="FunFam" id="3.30.830.10:FF:000009">
    <property type="entry name" value="Presequence protease, mitochondrial"/>
    <property type="match status" value="1"/>
</dbReference>
<keyword evidence="10" id="KW-0862">Zinc</keyword>
<evidence type="ECO:0000256" key="13">
    <source>
        <dbReference type="ARBA" id="ARBA00023128"/>
    </source>
</evidence>
<keyword evidence="12" id="KW-0482">Metalloprotease</keyword>
<protein>
    <recommendedName>
        <fullName evidence="6">Presequence protease, mitochondrial</fullName>
    </recommendedName>
    <alternativeName>
        <fullName evidence="14">Pitrilysin metalloproteinase</fullName>
    </alternativeName>
</protein>
<dbReference type="InterPro" id="IPR007863">
    <property type="entry name" value="Peptidase_M16_C"/>
</dbReference>
<dbReference type="OrthoDB" id="10250783at2759"/>
<gene>
    <name evidence="18" type="ORF">FKW77_004880</name>
</gene>
<dbReference type="EMBL" id="CP042185">
    <property type="protein sequence ID" value="QDS67662.1"/>
    <property type="molecule type" value="Genomic_DNA"/>
</dbReference>
<evidence type="ECO:0000256" key="11">
    <source>
        <dbReference type="ARBA" id="ARBA00022946"/>
    </source>
</evidence>
<dbReference type="InterPro" id="IPR011249">
    <property type="entry name" value="Metalloenz_LuxS/M16"/>
</dbReference>
<evidence type="ECO:0000256" key="12">
    <source>
        <dbReference type="ARBA" id="ARBA00023049"/>
    </source>
</evidence>
<evidence type="ECO:0000256" key="3">
    <source>
        <dbReference type="ARBA" id="ARBA00004569"/>
    </source>
</evidence>
<feature type="region of interest" description="Disordered" evidence="16">
    <location>
        <begin position="1038"/>
        <end position="1080"/>
    </location>
</feature>
<evidence type="ECO:0000256" key="7">
    <source>
        <dbReference type="ARBA" id="ARBA00022670"/>
    </source>
</evidence>
<dbReference type="AlphaFoldDB" id="A0A517KW91"/>
<dbReference type="InterPro" id="IPR011765">
    <property type="entry name" value="Pept_M16_N"/>
</dbReference>
<evidence type="ECO:0000256" key="2">
    <source>
        <dbReference type="ARBA" id="ARBA00004305"/>
    </source>
</evidence>
<evidence type="ECO:0000256" key="6">
    <source>
        <dbReference type="ARBA" id="ARBA00020167"/>
    </source>
</evidence>
<dbReference type="Gene3D" id="3.30.830.10">
    <property type="entry name" value="Metalloenzyme, LuxS/M16 peptidase-like"/>
    <property type="match status" value="4"/>
</dbReference>
<comment type="cofactor">
    <cofactor evidence="1">
        <name>Zn(2+)</name>
        <dbReference type="ChEBI" id="CHEBI:29105"/>
    </cofactor>
</comment>
<feature type="compositionally biased region" description="Basic and acidic residues" evidence="16">
    <location>
        <begin position="1121"/>
        <end position="1131"/>
    </location>
</feature>
<dbReference type="PANTHER" id="PTHR43016:SF13">
    <property type="entry name" value="PRESEQUENCE PROTEASE, MITOCHONDRIAL"/>
    <property type="match status" value="1"/>
</dbReference>
<dbReference type="PANTHER" id="PTHR43016">
    <property type="entry name" value="PRESEQUENCE PROTEASE"/>
    <property type="match status" value="1"/>
</dbReference>
<feature type="domain" description="Peptidase M16C associated" evidence="17">
    <location>
        <begin position="500"/>
        <end position="758"/>
    </location>
</feature>
<dbReference type="Pfam" id="PF00675">
    <property type="entry name" value="Peptidase_M16"/>
    <property type="match status" value="1"/>
</dbReference>
<reference evidence="18 19" key="1">
    <citation type="submission" date="2019-07" db="EMBL/GenBank/DDBJ databases">
        <title>Finished genome of Venturia effusa.</title>
        <authorList>
            <person name="Young C.A."/>
            <person name="Cox M.P."/>
            <person name="Ganley A.R.D."/>
            <person name="David W.J."/>
        </authorList>
    </citation>
    <scope>NUCLEOTIDE SEQUENCE [LARGE SCALE GENOMIC DNA]</scope>
    <source>
        <strain evidence="19">albino</strain>
    </source>
</reference>
<dbReference type="FunFam" id="3.30.830.10:FF:000011">
    <property type="entry name" value="Presequence protease, mitochondrial"/>
    <property type="match status" value="1"/>
</dbReference>
<keyword evidence="13" id="KW-0496">Mitochondrion</keyword>
<keyword evidence="8" id="KW-0479">Metal-binding</keyword>
<sequence>MLSARRPAAWGLRKAAVLSLRPANRSYASITDLSKFPKPGERLHGFTLQRAQYIPELELTALHLQHDKTGADYLHVARDDSNNVFSIGFKTNPPDATGVPHILEHTTLCGSEKYPVRDPFFKMLPRSLSNFMNAFTSSDHTTYPFATTNAQDFRNLMSVYLDATLRPLLNANDFTQEGWRIGPENPLAAKDGSSTDSKLVFKGVVYNEMKGQMSDASYLYYIRFHEHLIPSLNNSGGDPQKITDLTHEQLKAFHAAHYHPSNAKLFTYGDMSLEEHAKYIGEQLSNFSKIPIDHDIKQPIDLSGGPQEVTVPGPTDPLIPAEAQYKTSVTWVINRTEDMVERFSLSILTSLLLDGYGSPFYKLIEQGLGSDFTPNTGFSPNGMGATFSVGLTGVEKEAVPKVKEAIIEILRETKKNGFETIKIEGILHQLEISLKRKSANFGMGIMSRVEGDWHNGVDPFDALAWQKTVDGFKAKYAQEGYLEGLLKKYMLDGNTMTFTMEPSSNYGTDLAEEEASRLASKIADVTKQFSSAKEAAEHLAKRELELLDAQESARNQDLSCLPTVHVDDIPRAKPEKQLRHSQVGKVNVQWREAATNGLTYFRAVHRFDNLPDELRQLIPLFSDALMRLGTKKMSMEKLEEQIKLKTGGVSIGYHSSTSPASLDGYEEGLVLSGYALDQNVPAMYDLFRTLILDTDFDSPEAEKRIRELISSSASSAMDSVAESGHAYARKHAMSSLTPEGRLREQISGLAQVKLTTRLATLTQPGSLADIISKLKILQSIAISNDSSLRTAIICDPVSASFNERKLANFLSGLPSKVRSVQRDNLTSSFMSIKNSKSFFPLPYQVYYSGVALRTVPYTSPQGAPLQVLAQLLTHKHLHHEIREKGGAYGGGAFAQGLGGVFGFYSYRDPNPQNTLNIIKGAGEWARDRTWTDRDVEEAKLSVFQSMDAPESVSQEGMTQFLSGVDHTMQQTRREQLLDVSIADVKDAAEKWLVGTEGRSVTVLGERQDWVKEPEWQLISVKPEKQSDDAVVLGQSAQVNATKDSSKEVDPDATASALSGSGSSGSSHFPSRPSEEDDPNDVKRNIHFAAEESFMTIALAKGDQEKTSKGKGSHPDSGLMEKASHGSKRDGGEGTPASSGSGSSGSVHGNGSTSDAATGGGGGGTGGAVSNIIDFISHL</sequence>
<comment type="similarity">
    <text evidence="4">Belongs to the peptidase M16 family. PreP subfamily.</text>
</comment>
<evidence type="ECO:0000313" key="18">
    <source>
        <dbReference type="EMBL" id="QDS67662.1"/>
    </source>
</evidence>
<feature type="region of interest" description="Disordered" evidence="16">
    <location>
        <begin position="1098"/>
        <end position="1169"/>
    </location>
</feature>
<evidence type="ECO:0000256" key="8">
    <source>
        <dbReference type="ARBA" id="ARBA00022723"/>
    </source>
</evidence>
<keyword evidence="9" id="KW-0378">Hydrolase</keyword>
<dbReference type="Proteomes" id="UP000316270">
    <property type="component" value="Chromosome 1"/>
</dbReference>
<accession>A0A517KW91</accession>
<comment type="subcellular location">
    <subcellularLocation>
        <location evidence="3">Mitochondrion intermembrane space</location>
    </subcellularLocation>
    <subcellularLocation>
        <location evidence="2">Mitochondrion matrix</location>
    </subcellularLocation>
</comment>
<dbReference type="Pfam" id="PF05193">
    <property type="entry name" value="Peptidase_M16_C"/>
    <property type="match status" value="1"/>
</dbReference>
<evidence type="ECO:0000256" key="14">
    <source>
        <dbReference type="ARBA" id="ARBA00034552"/>
    </source>
</evidence>
<evidence type="ECO:0000256" key="15">
    <source>
        <dbReference type="ARBA" id="ARBA00045897"/>
    </source>
</evidence>
<dbReference type="FunFam" id="3.30.830.10:FF:000013">
    <property type="entry name" value="Mitochondrial presequence protease"/>
    <property type="match status" value="1"/>
</dbReference>
<evidence type="ECO:0000256" key="4">
    <source>
        <dbReference type="ARBA" id="ARBA00007575"/>
    </source>
</evidence>
<keyword evidence="7" id="KW-0645">Protease</keyword>
<dbReference type="SUPFAM" id="SSF63411">
    <property type="entry name" value="LuxS/MPP-like metallohydrolase"/>
    <property type="match status" value="4"/>
</dbReference>
<dbReference type="Pfam" id="PF22516">
    <property type="entry name" value="PreP_C"/>
    <property type="match status" value="1"/>
</dbReference>
<evidence type="ECO:0000256" key="5">
    <source>
        <dbReference type="ARBA" id="ARBA00011853"/>
    </source>
</evidence>
<evidence type="ECO:0000256" key="16">
    <source>
        <dbReference type="SAM" id="MobiDB-lite"/>
    </source>
</evidence>
<keyword evidence="11" id="KW-0809">Transit peptide</keyword>
<feature type="compositionally biased region" description="Low complexity" evidence="16">
    <location>
        <begin position="1134"/>
        <end position="1156"/>
    </location>
</feature>
<name>A0A517KW91_9PEZI</name>
<evidence type="ECO:0000256" key="9">
    <source>
        <dbReference type="ARBA" id="ARBA00022801"/>
    </source>
</evidence>
<evidence type="ECO:0000256" key="10">
    <source>
        <dbReference type="ARBA" id="ARBA00022833"/>
    </source>
</evidence>
<proteinExistence type="inferred from homology"/>
<comment type="subunit">
    <text evidence="5">Monomer and homodimer; homodimerization is induced by binding of the substrate.</text>
</comment>
<comment type="function">
    <text evidence="15">Degrades mitochondrial transit peptides after their cleavage in the intermembrane space or in the matrix, and presequence peptides; clearance of these peptides is required to keep the presequence processing machinery running. Preferentially cleaves the N-terminal side of paired basic amino acid residues. Also degrades other unstructured peptides. May function as an ATP-dependent peptidase as opposed to a metalloendopeptidase.</text>
</comment>
<feature type="compositionally biased region" description="Gly residues" evidence="16">
    <location>
        <begin position="1157"/>
        <end position="1166"/>
    </location>
</feature>